<dbReference type="NCBIfam" id="TIGR02153">
    <property type="entry name" value="gatD_arch"/>
    <property type="match status" value="1"/>
</dbReference>
<dbReference type="GO" id="GO:0006412">
    <property type="term" value="P:translation"/>
    <property type="evidence" value="ECO:0007669"/>
    <property type="project" value="UniProtKB-UniRule"/>
</dbReference>
<keyword evidence="4 5" id="KW-0648">Protein biosynthesis</keyword>
<dbReference type="PIRSF" id="PIRSF001220">
    <property type="entry name" value="L-ASNase_gatD"/>
    <property type="match status" value="1"/>
</dbReference>
<evidence type="ECO:0000313" key="11">
    <source>
        <dbReference type="EMBL" id="AET33819.1"/>
    </source>
</evidence>
<feature type="domain" description="GatD N-terminal" evidence="10">
    <location>
        <begin position="4"/>
        <end position="48"/>
    </location>
</feature>
<dbReference type="GO" id="GO:0006450">
    <property type="term" value="P:regulation of translational fidelity"/>
    <property type="evidence" value="ECO:0007669"/>
    <property type="project" value="InterPro"/>
</dbReference>
<dbReference type="InterPro" id="IPR027475">
    <property type="entry name" value="Asparaginase/glutaminase_AS2"/>
</dbReference>
<dbReference type="InterPro" id="IPR027474">
    <property type="entry name" value="L-asparaginase_N"/>
</dbReference>
<feature type="domain" description="L-asparaginase N-terminal" evidence="8">
    <location>
        <begin position="74"/>
        <end position="260"/>
    </location>
</feature>
<dbReference type="eggNOG" id="arCOG01924">
    <property type="taxonomic scope" value="Archaea"/>
</dbReference>
<evidence type="ECO:0000313" key="12">
    <source>
        <dbReference type="Proteomes" id="UP000005867"/>
    </source>
</evidence>
<comment type="function">
    <text evidence="5 7">Allows the formation of correctly charged Gln-tRNA(Gln) through the transamidation of misacylated Glu-tRNA(Gln) in organisms which lack glutaminyl-tRNA synthetase. The reaction takes place in the presence of glutamine and ATP through an activated gamma-phospho-Glu-tRNA(Gln). The GatDE system is specific for glutamate and does not act on aspartate.</text>
</comment>
<dbReference type="SUPFAM" id="SSF53774">
    <property type="entry name" value="Glutaminase/Asparaginase"/>
    <property type="match status" value="1"/>
</dbReference>
<proteinExistence type="inferred from homology"/>
<name>G7VCL4_9CREN</name>
<protein>
    <recommendedName>
        <fullName evidence="5 7">Glutamyl-tRNA(Gln) amidotransferase subunit D</fullName>
        <shortName evidence="5">Glu-ADT subunit D</shortName>
        <ecNumber evidence="5 7">6.3.5.-</ecNumber>
    </recommendedName>
</protein>
<dbReference type="InterPro" id="IPR040918">
    <property type="entry name" value="GatD_N"/>
</dbReference>
<dbReference type="CDD" id="cd08962">
    <property type="entry name" value="GatD"/>
    <property type="match status" value="1"/>
</dbReference>
<dbReference type="Pfam" id="PF18195">
    <property type="entry name" value="GatD_N"/>
    <property type="match status" value="1"/>
</dbReference>
<dbReference type="Gene3D" id="2.30.30.520">
    <property type="match status" value="1"/>
</dbReference>
<dbReference type="Proteomes" id="UP000005867">
    <property type="component" value="Chromosome"/>
</dbReference>
<dbReference type="Gene3D" id="3.40.50.1170">
    <property type="entry name" value="L-asparaginase, N-terminal domain"/>
    <property type="match status" value="1"/>
</dbReference>
<dbReference type="SUPFAM" id="SSF141300">
    <property type="entry name" value="GatD N-terminal domain-like"/>
    <property type="match status" value="1"/>
</dbReference>
<dbReference type="InterPro" id="IPR036152">
    <property type="entry name" value="Asp/glu_Ase-like_sf"/>
</dbReference>
<dbReference type="NCBIfam" id="NF003217">
    <property type="entry name" value="PRK04183.1"/>
    <property type="match status" value="1"/>
</dbReference>
<dbReference type="EC" id="6.3.5.-" evidence="5 7"/>
<dbReference type="GeneID" id="11594035"/>
<organism evidence="11 12">
    <name type="scientific">Pyrobaculum ferrireducens</name>
    <dbReference type="NCBI Taxonomy" id="1104324"/>
    <lineage>
        <taxon>Archaea</taxon>
        <taxon>Thermoproteota</taxon>
        <taxon>Thermoprotei</taxon>
        <taxon>Thermoproteales</taxon>
        <taxon>Thermoproteaceae</taxon>
        <taxon>Pyrobaculum</taxon>
    </lineage>
</organism>
<dbReference type="PANTHER" id="PTHR11707:SF28">
    <property type="entry name" value="60 KDA LYSOPHOSPHOLIPASE"/>
    <property type="match status" value="1"/>
</dbReference>
<dbReference type="HOGENOM" id="CLU_019134_2_1_2"/>
<dbReference type="PROSITE" id="PS51732">
    <property type="entry name" value="ASN_GLN_ASE_3"/>
    <property type="match status" value="1"/>
</dbReference>
<dbReference type="PANTHER" id="PTHR11707">
    <property type="entry name" value="L-ASPARAGINASE"/>
    <property type="match status" value="1"/>
</dbReference>
<dbReference type="Pfam" id="PF17763">
    <property type="entry name" value="Asparaginase_C"/>
    <property type="match status" value="1"/>
</dbReference>
<dbReference type="STRING" id="1104324.P186_2433"/>
<dbReference type="InterPro" id="IPR006034">
    <property type="entry name" value="Asparaginase/glutaminase-like"/>
</dbReference>
<dbReference type="PRINTS" id="PR00139">
    <property type="entry name" value="ASNGLNASE"/>
</dbReference>
<reference evidence="11 12" key="1">
    <citation type="journal article" date="2012" name="J. Bacteriol.">
        <title>Complete genome sequence of strain 1860, a crenarchaeon of the genus pyrobaculum able to grow with various electron acceptors.</title>
        <authorList>
            <person name="Mardanov A.V."/>
            <person name="Gumerov V.M."/>
            <person name="Slobodkina G.B."/>
            <person name="Beletsky A.V."/>
            <person name="Bonch-Osmolovskaya E.A."/>
            <person name="Ravin N.V."/>
            <person name="Skryabin K.G."/>
        </authorList>
    </citation>
    <scope>NUCLEOTIDE SEQUENCE [LARGE SCALE GENOMIC DNA]</scope>
    <source>
        <strain evidence="11 12">1860</strain>
    </source>
</reference>
<dbReference type="Pfam" id="PF00710">
    <property type="entry name" value="Asparaginase"/>
    <property type="match status" value="1"/>
</dbReference>
<sequence length="416" mass="45212">MYKRVRVTLDNGDVFEGVLIPPTQFSDPDIVVLKLRNGYNVGFKKGRIKELVELGEVAPPPTAQPAPRGGGGEIWLLATGGTILSRVDYVTGGVYPTLSVDYLIEILGGLEVPIEVEEVTAKFSEDMTPGLWSLVAARIGEAFQRGARGVVVMHGTDTMHYTAAAMAFAFRRAPGPVVFVGAQRSSDRPSTDAVLNLKAAIAVAARAPFAESVVAMHKSSSDSAVAIHRGTRVRKMHTSRRDAFQSINAAPIAEYYPDKDVLQINTTDYKERGGLEYTTKFDEAVALVKFYPGMHPRLLEVLLEIGVRGVVIEGTGFGHVGEYLLPAVKKLIDAGVVVAMTSQTLFGRVNLYVYRRGRELLSMGVVPLEDMLPEAAYAKMSWALANFKREEVARILATPVAYEISPRSDPTVFGAL</sequence>
<evidence type="ECO:0000256" key="2">
    <source>
        <dbReference type="ARBA" id="ARBA00022741"/>
    </source>
</evidence>
<feature type="active site" evidence="5 6">
    <location>
        <position position="156"/>
    </location>
</feature>
<evidence type="ECO:0000256" key="6">
    <source>
        <dbReference type="PROSITE-ProRule" id="PRU10100"/>
    </source>
</evidence>
<dbReference type="GO" id="GO:0016740">
    <property type="term" value="F:transferase activity"/>
    <property type="evidence" value="ECO:0007669"/>
    <property type="project" value="UniProtKB-KW"/>
</dbReference>
<dbReference type="NCBIfam" id="TIGR00519">
    <property type="entry name" value="asnASE_I"/>
    <property type="match status" value="1"/>
</dbReference>
<dbReference type="GO" id="GO:0050567">
    <property type="term" value="F:glutaminyl-tRNA synthase (glutamine-hydrolyzing) activity"/>
    <property type="evidence" value="ECO:0007669"/>
    <property type="project" value="UniProtKB-UniRule"/>
</dbReference>
<evidence type="ECO:0000259" key="8">
    <source>
        <dbReference type="Pfam" id="PF00710"/>
    </source>
</evidence>
<feature type="active site" evidence="5">
    <location>
        <position position="235"/>
    </location>
</feature>
<evidence type="ECO:0000256" key="7">
    <source>
        <dbReference type="RuleBase" id="RU004457"/>
    </source>
</evidence>
<dbReference type="InterPro" id="IPR027473">
    <property type="entry name" value="L-asparaginase_C"/>
</dbReference>
<accession>G7VCL4</accession>
<dbReference type="InterPro" id="IPR040919">
    <property type="entry name" value="Asparaginase_C"/>
</dbReference>
<dbReference type="KEGG" id="pyr:P186_2433"/>
<keyword evidence="1 5" id="KW-0436">Ligase</keyword>
<dbReference type="AlphaFoldDB" id="G7VCL4"/>
<feature type="active site" evidence="5">
    <location>
        <position position="82"/>
    </location>
</feature>
<comment type="catalytic activity">
    <reaction evidence="5 7">
        <text>L-glutamyl-tRNA(Gln) + L-glutamine + ATP + H2O = L-glutaminyl-tRNA(Gln) + L-glutamate + ADP + phosphate + H(+)</text>
        <dbReference type="Rhea" id="RHEA:17521"/>
        <dbReference type="Rhea" id="RHEA-COMP:9681"/>
        <dbReference type="Rhea" id="RHEA-COMP:9684"/>
        <dbReference type="ChEBI" id="CHEBI:15377"/>
        <dbReference type="ChEBI" id="CHEBI:15378"/>
        <dbReference type="ChEBI" id="CHEBI:29985"/>
        <dbReference type="ChEBI" id="CHEBI:30616"/>
        <dbReference type="ChEBI" id="CHEBI:43474"/>
        <dbReference type="ChEBI" id="CHEBI:58359"/>
        <dbReference type="ChEBI" id="CHEBI:78520"/>
        <dbReference type="ChEBI" id="CHEBI:78521"/>
        <dbReference type="ChEBI" id="CHEBI:456216"/>
    </reaction>
</comment>
<gene>
    <name evidence="5" type="primary">gatD</name>
    <name evidence="11" type="ORF">P186_2433</name>
</gene>
<dbReference type="SMART" id="SM00870">
    <property type="entry name" value="Asparaginase"/>
    <property type="match status" value="1"/>
</dbReference>
<evidence type="ECO:0000259" key="10">
    <source>
        <dbReference type="Pfam" id="PF18195"/>
    </source>
</evidence>
<keyword evidence="11" id="KW-0808">Transferase</keyword>
<comment type="similarity">
    <text evidence="5 7">Belongs to the asparaginase 1 family. GatD subfamily.</text>
</comment>
<feature type="active site" evidence="5">
    <location>
        <position position="157"/>
    </location>
</feature>
<dbReference type="GO" id="GO:0005524">
    <property type="term" value="F:ATP binding"/>
    <property type="evidence" value="ECO:0007669"/>
    <property type="project" value="UniProtKB-KW"/>
</dbReference>
<keyword evidence="3 5" id="KW-0067">ATP-binding</keyword>
<evidence type="ECO:0000256" key="3">
    <source>
        <dbReference type="ARBA" id="ARBA00022840"/>
    </source>
</evidence>
<dbReference type="GO" id="GO:0004067">
    <property type="term" value="F:asparaginase activity"/>
    <property type="evidence" value="ECO:0007669"/>
    <property type="project" value="UniProtKB-UniRule"/>
</dbReference>
<dbReference type="GO" id="GO:0006520">
    <property type="term" value="P:amino acid metabolic process"/>
    <property type="evidence" value="ECO:0007669"/>
    <property type="project" value="InterPro"/>
</dbReference>
<dbReference type="EMBL" id="CP003098">
    <property type="protein sequence ID" value="AET33819.1"/>
    <property type="molecule type" value="Genomic_DNA"/>
</dbReference>
<dbReference type="InterPro" id="IPR037222">
    <property type="entry name" value="GatD_N_sf"/>
</dbReference>
<keyword evidence="2 5" id="KW-0547">Nucleotide-binding</keyword>
<dbReference type="InterPro" id="IPR037152">
    <property type="entry name" value="L-asparaginase_N_sf"/>
</dbReference>
<evidence type="ECO:0000256" key="5">
    <source>
        <dbReference type="HAMAP-Rule" id="MF_00586"/>
    </source>
</evidence>
<dbReference type="PIRSF" id="PIRSF500175">
    <property type="entry name" value="Glu_ADT_D"/>
    <property type="match status" value="1"/>
</dbReference>
<evidence type="ECO:0000256" key="4">
    <source>
        <dbReference type="ARBA" id="ARBA00022917"/>
    </source>
</evidence>
<dbReference type="PROSITE" id="PS00917">
    <property type="entry name" value="ASN_GLN_ASE_2"/>
    <property type="match status" value="1"/>
</dbReference>
<feature type="domain" description="Asparaginase/glutaminase C-terminal" evidence="9">
    <location>
        <begin position="285"/>
        <end position="391"/>
    </location>
</feature>
<dbReference type="RefSeq" id="WP_014289644.1">
    <property type="nucleotide sequence ID" value="NC_016645.1"/>
</dbReference>
<evidence type="ECO:0000259" key="9">
    <source>
        <dbReference type="Pfam" id="PF17763"/>
    </source>
</evidence>
<dbReference type="HAMAP" id="MF_00586">
    <property type="entry name" value="GatD"/>
    <property type="match status" value="1"/>
</dbReference>
<dbReference type="InterPro" id="IPR006033">
    <property type="entry name" value="AsnA_fam"/>
</dbReference>
<comment type="subunit">
    <text evidence="5 7">Heterodimer of GatD and GatE.</text>
</comment>
<keyword evidence="12" id="KW-1185">Reference proteome</keyword>
<dbReference type="InterPro" id="IPR011878">
    <property type="entry name" value="GatD"/>
</dbReference>
<dbReference type="OrthoDB" id="371959at2157"/>
<evidence type="ECO:0000256" key="1">
    <source>
        <dbReference type="ARBA" id="ARBA00022598"/>
    </source>
</evidence>
<dbReference type="Gene3D" id="3.40.50.40">
    <property type="match status" value="1"/>
</dbReference>